<evidence type="ECO:0000256" key="1">
    <source>
        <dbReference type="SAM" id="Phobius"/>
    </source>
</evidence>
<comment type="caution">
    <text evidence="2">The sequence shown here is derived from an EMBL/GenBank/DDBJ whole genome shotgun (WGS) entry which is preliminary data.</text>
</comment>
<keyword evidence="1" id="KW-1133">Transmembrane helix</keyword>
<organism evidence="2 3">
    <name type="scientific">Sphingomonas aracearum</name>
    <dbReference type="NCBI Taxonomy" id="2283317"/>
    <lineage>
        <taxon>Bacteria</taxon>
        <taxon>Pseudomonadati</taxon>
        <taxon>Pseudomonadota</taxon>
        <taxon>Alphaproteobacteria</taxon>
        <taxon>Sphingomonadales</taxon>
        <taxon>Sphingomonadaceae</taxon>
        <taxon>Sphingomonas</taxon>
    </lineage>
</organism>
<dbReference type="AlphaFoldDB" id="A0A369VWL7"/>
<keyword evidence="1" id="KW-0472">Membrane</keyword>
<dbReference type="OrthoDB" id="7561009at2"/>
<name>A0A369VWL7_9SPHN</name>
<dbReference type="Proteomes" id="UP000253918">
    <property type="component" value="Unassembled WGS sequence"/>
</dbReference>
<reference evidence="2 3" key="1">
    <citation type="submission" date="2018-07" db="EMBL/GenBank/DDBJ databases">
        <title>a novel species of Sphingomonas isolated from the rhizosphere soil of Araceae plant.</title>
        <authorList>
            <person name="Zhiyong W."/>
            <person name="Qinglan Z."/>
            <person name="Zhiwei F."/>
            <person name="Ding X."/>
            <person name="Gejiao W."/>
            <person name="Shixue Z."/>
        </authorList>
    </citation>
    <scope>NUCLEOTIDE SEQUENCE [LARGE SCALE GENOMIC DNA]</scope>
    <source>
        <strain evidence="2 3">WZY 27</strain>
    </source>
</reference>
<gene>
    <name evidence="2" type="ORF">DVW87_17455</name>
</gene>
<accession>A0A369VWL7</accession>
<keyword evidence="3" id="KW-1185">Reference proteome</keyword>
<protein>
    <submittedName>
        <fullName evidence="2">Uncharacterized protein</fullName>
    </submittedName>
</protein>
<feature type="transmembrane region" description="Helical" evidence="1">
    <location>
        <begin position="34"/>
        <end position="55"/>
    </location>
</feature>
<feature type="transmembrane region" description="Helical" evidence="1">
    <location>
        <begin position="67"/>
        <end position="87"/>
    </location>
</feature>
<keyword evidence="1" id="KW-0812">Transmembrane</keyword>
<dbReference type="EMBL" id="QQNB01000006">
    <property type="protein sequence ID" value="RDE04201.1"/>
    <property type="molecule type" value="Genomic_DNA"/>
</dbReference>
<evidence type="ECO:0000313" key="2">
    <source>
        <dbReference type="EMBL" id="RDE04201.1"/>
    </source>
</evidence>
<sequence length="192" mass="21727">MEDDRIAEKCASADREASIPVLDRFVARLEVSRTYPCPVVSILTFWAGLIALTVVDKVTGTTPVVASRLYAVAWALVVGLELGRDVWVQRHRYASPRWLQALDSAVGHEVTVHALAALIRQHEHELDYVVTRSDLRFEVQAERARRREAARRAEGFRLVEAPVIDAAQVARDEERRRRARERRAARQGRAPA</sequence>
<dbReference type="RefSeq" id="WP_114689046.1">
    <property type="nucleotide sequence ID" value="NZ_QQNB01000006.1"/>
</dbReference>
<proteinExistence type="predicted"/>
<evidence type="ECO:0000313" key="3">
    <source>
        <dbReference type="Proteomes" id="UP000253918"/>
    </source>
</evidence>